<evidence type="ECO:0000313" key="4">
    <source>
        <dbReference type="Proteomes" id="UP000054495"/>
    </source>
</evidence>
<feature type="chain" id="PRO_5002307461" evidence="1">
    <location>
        <begin position="20"/>
        <end position="304"/>
    </location>
</feature>
<feature type="domain" description="Lipid-binding serum glycoprotein N-terminal" evidence="2">
    <location>
        <begin position="28"/>
        <end position="252"/>
    </location>
</feature>
<reference evidence="3 4" key="1">
    <citation type="submission" date="2013-05" db="EMBL/GenBank/DDBJ databases">
        <title>Draft genome of the parasitic nematode Anyclostoma ceylanicum.</title>
        <authorList>
            <person name="Mitreva M."/>
        </authorList>
    </citation>
    <scope>NUCLEOTIDE SEQUENCE [LARGE SCALE GENOMIC DNA]</scope>
</reference>
<dbReference type="PANTHER" id="PTHR10504:SF145">
    <property type="entry name" value="PROTEIN CBG15266"/>
    <property type="match status" value="1"/>
</dbReference>
<keyword evidence="1" id="KW-0732">Signal</keyword>
<sequence>MTDHRLLLVLLTLGVGILANPGSSLKTRINLSAFKFISEHAHHVINLEVPRITLPNITREFSAGYGTGKVSVHGLNITEFQSPKFNFLPSNNGVSWSSEQGALKLTGKWAAEYRMLIPIWTSGWVNVQTSDIRLNVSGKVVALNHRPQIILADCVAEVGSFYIKIGGGIIPWFANLFRSVISRAVQYAIRSRACEISRSMLLAEINNNLLSLPLHLPVWNNFYIDYAVEKNPIFTSSYVEAEAAAQVVYGNQSCYSSEIQKWSDYLQVPSLIWKDVRYDDQCNDQMGDQGRNSYTSVQQCYDIR</sequence>
<dbReference type="Pfam" id="PF01273">
    <property type="entry name" value="LBP_BPI_CETP"/>
    <property type="match status" value="1"/>
</dbReference>
<dbReference type="SMART" id="SM00328">
    <property type="entry name" value="BPI1"/>
    <property type="match status" value="1"/>
</dbReference>
<gene>
    <name evidence="3" type="ORF">ANCCEY_04362</name>
</gene>
<dbReference type="InterPro" id="IPR017942">
    <property type="entry name" value="Lipid-bd_serum_glycop_N"/>
</dbReference>
<dbReference type="PANTHER" id="PTHR10504">
    <property type="entry name" value="BACTERICIDAL PERMEABILITY-INCREASING BPI PROTEIN-RELATED"/>
    <property type="match status" value="1"/>
</dbReference>
<proteinExistence type="predicted"/>
<dbReference type="AlphaFoldDB" id="A0A0D6M2H3"/>
<accession>A0A0D6M2H3</accession>
<name>A0A0D6M2H3_9BILA</name>
<dbReference type="EMBL" id="KE124861">
    <property type="protein sequence ID" value="EPB76526.1"/>
    <property type="molecule type" value="Genomic_DNA"/>
</dbReference>
<feature type="signal peptide" evidence="1">
    <location>
        <begin position="1"/>
        <end position="19"/>
    </location>
</feature>
<dbReference type="GO" id="GO:0005615">
    <property type="term" value="C:extracellular space"/>
    <property type="evidence" value="ECO:0007669"/>
    <property type="project" value="TreeGrafter"/>
</dbReference>
<dbReference type="GO" id="GO:0008289">
    <property type="term" value="F:lipid binding"/>
    <property type="evidence" value="ECO:0007669"/>
    <property type="project" value="InterPro"/>
</dbReference>
<evidence type="ECO:0000256" key="1">
    <source>
        <dbReference type="SAM" id="SignalP"/>
    </source>
</evidence>
<dbReference type="InterPro" id="IPR032942">
    <property type="entry name" value="BPI/LBP/Plunc"/>
</dbReference>
<dbReference type="SUPFAM" id="SSF55394">
    <property type="entry name" value="Bactericidal permeability-increasing protein, BPI"/>
    <property type="match status" value="1"/>
</dbReference>
<evidence type="ECO:0000313" key="3">
    <source>
        <dbReference type="EMBL" id="EPB76526.1"/>
    </source>
</evidence>
<dbReference type="Proteomes" id="UP000054495">
    <property type="component" value="Unassembled WGS sequence"/>
</dbReference>
<dbReference type="Gene3D" id="3.15.10.10">
    <property type="entry name" value="Bactericidal permeability-increasing protein, domain 1"/>
    <property type="match status" value="1"/>
</dbReference>
<keyword evidence="4" id="KW-1185">Reference proteome</keyword>
<evidence type="ECO:0000259" key="2">
    <source>
        <dbReference type="SMART" id="SM00328"/>
    </source>
</evidence>
<protein>
    <submittedName>
        <fullName evidence="3">LBP / BPI / CETP family protein</fullName>
    </submittedName>
</protein>
<organism evidence="3 4">
    <name type="scientific">Ancylostoma ceylanicum</name>
    <dbReference type="NCBI Taxonomy" id="53326"/>
    <lineage>
        <taxon>Eukaryota</taxon>
        <taxon>Metazoa</taxon>
        <taxon>Ecdysozoa</taxon>
        <taxon>Nematoda</taxon>
        <taxon>Chromadorea</taxon>
        <taxon>Rhabditida</taxon>
        <taxon>Rhabditina</taxon>
        <taxon>Rhabditomorpha</taxon>
        <taxon>Strongyloidea</taxon>
        <taxon>Ancylostomatidae</taxon>
        <taxon>Ancylostomatinae</taxon>
        <taxon>Ancylostoma</taxon>
    </lineage>
</organism>
<dbReference type="InterPro" id="IPR017943">
    <property type="entry name" value="Bactericidal_perm-incr_a/b_dom"/>
</dbReference>